<dbReference type="AlphaFoldDB" id="A0A8S3D9E2"/>
<evidence type="ECO:0000313" key="1">
    <source>
        <dbReference type="EMBL" id="CAF4980116.1"/>
    </source>
</evidence>
<gene>
    <name evidence="1" type="ORF">SMN809_LOCUS55671</name>
</gene>
<dbReference type="Proteomes" id="UP000676336">
    <property type="component" value="Unassembled WGS sequence"/>
</dbReference>
<comment type="caution">
    <text evidence="1">The sequence shown here is derived from an EMBL/GenBank/DDBJ whole genome shotgun (WGS) entry which is preliminary data.</text>
</comment>
<organism evidence="1 2">
    <name type="scientific">Rotaria magnacalcarata</name>
    <dbReference type="NCBI Taxonomy" id="392030"/>
    <lineage>
        <taxon>Eukaryota</taxon>
        <taxon>Metazoa</taxon>
        <taxon>Spiralia</taxon>
        <taxon>Gnathifera</taxon>
        <taxon>Rotifera</taxon>
        <taxon>Eurotatoria</taxon>
        <taxon>Bdelloidea</taxon>
        <taxon>Philodinida</taxon>
        <taxon>Philodinidae</taxon>
        <taxon>Rotaria</taxon>
    </lineage>
</organism>
<accession>A0A8S3D9E2</accession>
<reference evidence="1" key="1">
    <citation type="submission" date="2021-02" db="EMBL/GenBank/DDBJ databases">
        <authorList>
            <person name="Nowell W R."/>
        </authorList>
    </citation>
    <scope>NUCLEOTIDE SEQUENCE</scope>
</reference>
<evidence type="ECO:0000313" key="2">
    <source>
        <dbReference type="Proteomes" id="UP000676336"/>
    </source>
</evidence>
<dbReference type="EMBL" id="CAJOBI010197235">
    <property type="protein sequence ID" value="CAF4980116.1"/>
    <property type="molecule type" value="Genomic_DNA"/>
</dbReference>
<feature type="non-terminal residue" evidence="1">
    <location>
        <position position="1"/>
    </location>
</feature>
<protein>
    <submittedName>
        <fullName evidence="1">Uncharacterized protein</fullName>
    </submittedName>
</protein>
<sequence length="59" mass="6707">DFVFCIQGLVSIQLQLIQDQLASSSTDRSVMNILLELLSLLDRDLTYVLDVVKRALQVR</sequence>
<proteinExistence type="predicted"/>
<name>A0A8S3D9E2_9BILA</name>